<gene>
    <name evidence="1" type="ordered locus">VIT_01s0026g01940</name>
</gene>
<proteinExistence type="predicted"/>
<protein>
    <submittedName>
        <fullName evidence="1">Uncharacterized protein</fullName>
    </submittedName>
</protein>
<keyword evidence="2" id="KW-1185">Reference proteome</keyword>
<dbReference type="InParanoid" id="F6HPE3"/>
<reference evidence="2" key="1">
    <citation type="journal article" date="2007" name="Nature">
        <title>The grapevine genome sequence suggests ancestral hexaploidization in major angiosperm phyla.</title>
        <authorList>
            <consortium name="The French-Italian Public Consortium for Grapevine Genome Characterization."/>
            <person name="Jaillon O."/>
            <person name="Aury J.-M."/>
            <person name="Noel B."/>
            <person name="Policriti A."/>
            <person name="Clepet C."/>
            <person name="Casagrande A."/>
            <person name="Choisne N."/>
            <person name="Aubourg S."/>
            <person name="Vitulo N."/>
            <person name="Jubin C."/>
            <person name="Vezzi A."/>
            <person name="Legeai F."/>
            <person name="Hugueney P."/>
            <person name="Dasilva C."/>
            <person name="Horner D."/>
            <person name="Mica E."/>
            <person name="Jublot D."/>
            <person name="Poulain J."/>
            <person name="Bruyere C."/>
            <person name="Billault A."/>
            <person name="Segurens B."/>
            <person name="Gouyvenoux M."/>
            <person name="Ugarte E."/>
            <person name="Cattonaro F."/>
            <person name="Anthouard V."/>
            <person name="Vico V."/>
            <person name="Del Fabbro C."/>
            <person name="Alaux M."/>
            <person name="Di Gaspero G."/>
            <person name="Dumas V."/>
            <person name="Felice N."/>
            <person name="Paillard S."/>
            <person name="Juman I."/>
            <person name="Moroldo M."/>
            <person name="Scalabrin S."/>
            <person name="Canaguier A."/>
            <person name="Le Clainche I."/>
            <person name="Malacrida G."/>
            <person name="Durand E."/>
            <person name="Pesole G."/>
            <person name="Laucou V."/>
            <person name="Chatelet P."/>
            <person name="Merdinoglu D."/>
            <person name="Delledonne M."/>
            <person name="Pezzotti M."/>
            <person name="Lecharny A."/>
            <person name="Scarpelli C."/>
            <person name="Artiguenave F."/>
            <person name="Pe M.E."/>
            <person name="Valle G."/>
            <person name="Morgante M."/>
            <person name="Caboche M."/>
            <person name="Adam-Blondon A.-F."/>
            <person name="Weissenbach J."/>
            <person name="Quetier F."/>
            <person name="Wincker P."/>
        </authorList>
    </citation>
    <scope>NUCLEOTIDE SEQUENCE [LARGE SCALE GENOMIC DNA]</scope>
    <source>
        <strain evidence="2">cv. Pinot noir / PN40024</strain>
    </source>
</reference>
<evidence type="ECO:0000313" key="2">
    <source>
        <dbReference type="Proteomes" id="UP000009183"/>
    </source>
</evidence>
<accession>F6HPE3</accession>
<name>F6HPE3_VITVI</name>
<dbReference type="EMBL" id="FN596002">
    <property type="protein sequence ID" value="CCB56571.1"/>
    <property type="molecule type" value="Genomic_DNA"/>
</dbReference>
<dbReference type="HOGENOM" id="CLU_3369450_0_0_1"/>
<dbReference type="AlphaFoldDB" id="F6HPE3"/>
<evidence type="ECO:0000313" key="1">
    <source>
        <dbReference type="EMBL" id="CCB56571.1"/>
    </source>
</evidence>
<dbReference type="Proteomes" id="UP000009183">
    <property type="component" value="Chromosome 1"/>
</dbReference>
<organism evidence="1 2">
    <name type="scientific">Vitis vinifera</name>
    <name type="common">Grape</name>
    <dbReference type="NCBI Taxonomy" id="29760"/>
    <lineage>
        <taxon>Eukaryota</taxon>
        <taxon>Viridiplantae</taxon>
        <taxon>Streptophyta</taxon>
        <taxon>Embryophyta</taxon>
        <taxon>Tracheophyta</taxon>
        <taxon>Spermatophyta</taxon>
        <taxon>Magnoliopsida</taxon>
        <taxon>eudicotyledons</taxon>
        <taxon>Gunneridae</taxon>
        <taxon>Pentapetalae</taxon>
        <taxon>rosids</taxon>
        <taxon>Vitales</taxon>
        <taxon>Vitaceae</taxon>
        <taxon>Viteae</taxon>
        <taxon>Vitis</taxon>
    </lineage>
</organism>
<sequence length="35" mass="4333">MEWHYGIRTENILLIIQLARKLAYKKKRNITMKRC</sequence>
<dbReference type="PaxDb" id="29760-VIT_01s0026g01940.t01"/>